<dbReference type="Gene3D" id="3.30.1050.20">
    <property type="match status" value="1"/>
</dbReference>
<dbReference type="Pfam" id="PF11716">
    <property type="entry name" value="MDMPI_N"/>
    <property type="match status" value="1"/>
</dbReference>
<dbReference type="InterPro" id="IPR010872">
    <property type="entry name" value="MDMPI_C-term_domain"/>
</dbReference>
<dbReference type="NCBIfam" id="TIGR03083">
    <property type="entry name" value="maleylpyruvate isomerase family mycothiol-dependent enzyme"/>
    <property type="match status" value="1"/>
</dbReference>
<dbReference type="Pfam" id="PF07398">
    <property type="entry name" value="MDMPI_C"/>
    <property type="match status" value="1"/>
</dbReference>
<sequence>MTELTQRLAWVDEGSRIFLERLEQLPDRAFADQSTLPGWTNAHLVAHVGYNAKALSRLVHWAGTGEETRMYASPEARNEEIEDGAKLSPIELRTLATESDERLRRELAALTDWNAEVRTAQGRTVPATEIPWMRTRELWIHAVDLGTGFGFTDFPAELIDALITDIAGTRAARDQGPPVVLRPDDRTREWRIGEDGKVIGGKAADICRWLAGRGPLDAPDLGRWL</sequence>
<dbReference type="InterPro" id="IPR034660">
    <property type="entry name" value="DinB/YfiT-like"/>
</dbReference>
<dbReference type="SUPFAM" id="SSF109854">
    <property type="entry name" value="DinB/YfiT-like putative metalloenzymes"/>
    <property type="match status" value="1"/>
</dbReference>
<keyword evidence="3" id="KW-0413">Isomerase</keyword>
<evidence type="ECO:0000313" key="3">
    <source>
        <dbReference type="EMBL" id="NKQ57020.1"/>
    </source>
</evidence>
<dbReference type="Proteomes" id="UP000715441">
    <property type="component" value="Unassembled WGS sequence"/>
</dbReference>
<gene>
    <name evidence="3" type="ORF">HFP15_29540</name>
</gene>
<dbReference type="InterPro" id="IPR024344">
    <property type="entry name" value="MDMPI_metal-binding"/>
</dbReference>
<name>A0ABX1JE92_9PSEU</name>
<dbReference type="EMBL" id="JAAXLS010000030">
    <property type="protein sequence ID" value="NKQ57020.1"/>
    <property type="molecule type" value="Genomic_DNA"/>
</dbReference>
<dbReference type="InterPro" id="IPR036527">
    <property type="entry name" value="SCP2_sterol-bd_dom_sf"/>
</dbReference>
<comment type="caution">
    <text evidence="3">The sequence shown here is derived from an EMBL/GenBank/DDBJ whole genome shotgun (WGS) entry which is preliminary data.</text>
</comment>
<evidence type="ECO:0000259" key="1">
    <source>
        <dbReference type="Pfam" id="PF07398"/>
    </source>
</evidence>
<feature type="domain" description="MDMPI C-terminal" evidence="1">
    <location>
        <begin position="153"/>
        <end position="219"/>
    </location>
</feature>
<proteinExistence type="predicted"/>
<accession>A0ABX1JE92</accession>
<dbReference type="InterPro" id="IPR017517">
    <property type="entry name" value="Maleyloyr_isom"/>
</dbReference>
<feature type="domain" description="Mycothiol-dependent maleylpyruvate isomerase metal-binding" evidence="2">
    <location>
        <begin position="14"/>
        <end position="145"/>
    </location>
</feature>
<evidence type="ECO:0000259" key="2">
    <source>
        <dbReference type="Pfam" id="PF11716"/>
    </source>
</evidence>
<dbReference type="SUPFAM" id="SSF55718">
    <property type="entry name" value="SCP-like"/>
    <property type="match status" value="1"/>
</dbReference>
<keyword evidence="4" id="KW-1185">Reference proteome</keyword>
<evidence type="ECO:0000313" key="4">
    <source>
        <dbReference type="Proteomes" id="UP000715441"/>
    </source>
</evidence>
<organism evidence="3 4">
    <name type="scientific">Amycolatopsis acididurans</name>
    <dbReference type="NCBI Taxonomy" id="2724524"/>
    <lineage>
        <taxon>Bacteria</taxon>
        <taxon>Bacillati</taxon>
        <taxon>Actinomycetota</taxon>
        <taxon>Actinomycetes</taxon>
        <taxon>Pseudonocardiales</taxon>
        <taxon>Pseudonocardiaceae</taxon>
        <taxon>Amycolatopsis</taxon>
    </lineage>
</organism>
<protein>
    <submittedName>
        <fullName evidence="3">Maleylpyruvate isomerase family mycothiol-dependent enzyme</fullName>
    </submittedName>
</protein>
<dbReference type="Gene3D" id="1.20.120.450">
    <property type="entry name" value="dinb family like domain"/>
    <property type="match status" value="1"/>
</dbReference>
<reference evidence="3 4" key="1">
    <citation type="submission" date="2020-04" db="EMBL/GenBank/DDBJ databases">
        <title>Novel species.</title>
        <authorList>
            <person name="Teo W.F.A."/>
            <person name="Lipun K."/>
            <person name="Srisuk N."/>
            <person name="Duangmal K."/>
        </authorList>
    </citation>
    <scope>NUCLEOTIDE SEQUENCE [LARGE SCALE GENOMIC DNA]</scope>
    <source>
        <strain evidence="3 4">K13G38</strain>
    </source>
</reference>
<dbReference type="GO" id="GO:0016853">
    <property type="term" value="F:isomerase activity"/>
    <property type="evidence" value="ECO:0007669"/>
    <property type="project" value="UniProtKB-KW"/>
</dbReference>
<dbReference type="RefSeq" id="WP_168520048.1">
    <property type="nucleotide sequence ID" value="NZ_JAAXLS010000030.1"/>
</dbReference>